<dbReference type="SUPFAM" id="SSF52047">
    <property type="entry name" value="RNI-like"/>
    <property type="match status" value="1"/>
</dbReference>
<dbReference type="GO" id="GO:0006952">
    <property type="term" value="P:defense response"/>
    <property type="evidence" value="ECO:0007669"/>
    <property type="project" value="UniProtKB-KW"/>
</dbReference>
<dbReference type="Gene3D" id="3.80.10.10">
    <property type="entry name" value="Ribonuclease Inhibitor"/>
    <property type="match status" value="1"/>
</dbReference>
<proteinExistence type="predicted"/>
<dbReference type="Proteomes" id="UP000004994">
    <property type="component" value="Chromosome 10"/>
</dbReference>
<keyword evidence="1" id="KW-0611">Plant defense</keyword>
<evidence type="ECO:0000313" key="2">
    <source>
        <dbReference type="EnsemblPlants" id="Solyc10g012280.2.1.1"/>
    </source>
</evidence>
<dbReference type="PANTHER" id="PTHR36766">
    <property type="entry name" value="PLANT BROAD-SPECTRUM MILDEW RESISTANCE PROTEIN RPW8"/>
    <property type="match status" value="1"/>
</dbReference>
<sequence>MTLLNLCNNLTSLVDHTVDHVKELTCVPNEMLRNKISLQFLSVSECGEFRDLPQSLYNLKTFRIFDCPNLSSLHVPNRENCLYSPEAMYMLVYKNFVSLPLHVGEMPSLSSLCISDCSKLISLPSGGLYRLIRLMDLGIGPFSETVDFEAFQLIFNGIQQLLSLRRLNLGDTFTGILCLISLFNPGP</sequence>
<dbReference type="AlphaFoldDB" id="A0A3Q7IC86"/>
<keyword evidence="3" id="KW-1185">Reference proteome</keyword>
<reference evidence="2" key="2">
    <citation type="submission" date="2019-01" db="UniProtKB">
        <authorList>
            <consortium name="EnsemblPlants"/>
        </authorList>
    </citation>
    <scope>IDENTIFICATION</scope>
    <source>
        <strain evidence="2">cv. Heinz 1706</strain>
    </source>
</reference>
<name>A0A3Q7IC86_SOLLC</name>
<dbReference type="InParanoid" id="A0A3Q7IC86"/>
<accession>A0A3Q7IC86</accession>
<dbReference type="Gramene" id="Solyc10g012280.2.1">
    <property type="protein sequence ID" value="Solyc10g012280.2.1.1"/>
    <property type="gene ID" value="Solyc10g012280.2"/>
</dbReference>
<evidence type="ECO:0000256" key="1">
    <source>
        <dbReference type="ARBA" id="ARBA00022821"/>
    </source>
</evidence>
<evidence type="ECO:0000313" key="3">
    <source>
        <dbReference type="Proteomes" id="UP000004994"/>
    </source>
</evidence>
<protein>
    <submittedName>
        <fullName evidence="2">Uncharacterized protein</fullName>
    </submittedName>
</protein>
<organism evidence="2">
    <name type="scientific">Solanum lycopersicum</name>
    <name type="common">Tomato</name>
    <name type="synonym">Lycopersicon esculentum</name>
    <dbReference type="NCBI Taxonomy" id="4081"/>
    <lineage>
        <taxon>Eukaryota</taxon>
        <taxon>Viridiplantae</taxon>
        <taxon>Streptophyta</taxon>
        <taxon>Embryophyta</taxon>
        <taxon>Tracheophyta</taxon>
        <taxon>Spermatophyta</taxon>
        <taxon>Magnoliopsida</taxon>
        <taxon>eudicotyledons</taxon>
        <taxon>Gunneridae</taxon>
        <taxon>Pentapetalae</taxon>
        <taxon>asterids</taxon>
        <taxon>lamiids</taxon>
        <taxon>Solanales</taxon>
        <taxon>Solanaceae</taxon>
        <taxon>Solanoideae</taxon>
        <taxon>Solaneae</taxon>
        <taxon>Solanum</taxon>
        <taxon>Solanum subgen. Lycopersicon</taxon>
    </lineage>
</organism>
<reference evidence="2" key="1">
    <citation type="journal article" date="2012" name="Nature">
        <title>The tomato genome sequence provides insights into fleshy fruit evolution.</title>
        <authorList>
            <consortium name="Tomato Genome Consortium"/>
        </authorList>
    </citation>
    <scope>NUCLEOTIDE SEQUENCE [LARGE SCALE GENOMIC DNA]</scope>
    <source>
        <strain evidence="2">cv. Heinz 1706</strain>
    </source>
</reference>
<dbReference type="PANTHER" id="PTHR36766:SF40">
    <property type="entry name" value="DISEASE RESISTANCE PROTEIN RGA3"/>
    <property type="match status" value="1"/>
</dbReference>
<dbReference type="EnsemblPlants" id="Solyc10g012280.2.1">
    <property type="protein sequence ID" value="Solyc10g012280.2.1.1"/>
    <property type="gene ID" value="Solyc10g012280.2"/>
</dbReference>
<dbReference type="InterPro" id="IPR032675">
    <property type="entry name" value="LRR_dom_sf"/>
</dbReference>